<sequence>MYTTQNQLIHSRGNNPDVRYLDIYVKSRVKKCTSVCYGIWSKYGLALLLPNLLPNLLKILLRCDTLTCLKHVCFMVWSGNKPLLFLNTSFTLFPIRSTSLYLDLSLYLDHILYFVYPVPFVIANR</sequence>
<dbReference type="AlphaFoldDB" id="A0A154PB46"/>
<name>A0A154PB46_DUFNO</name>
<evidence type="ECO:0000313" key="2">
    <source>
        <dbReference type="Proteomes" id="UP000076502"/>
    </source>
</evidence>
<organism evidence="1 2">
    <name type="scientific">Dufourea novaeangliae</name>
    <name type="common">Sweat bee</name>
    <dbReference type="NCBI Taxonomy" id="178035"/>
    <lineage>
        <taxon>Eukaryota</taxon>
        <taxon>Metazoa</taxon>
        <taxon>Ecdysozoa</taxon>
        <taxon>Arthropoda</taxon>
        <taxon>Hexapoda</taxon>
        <taxon>Insecta</taxon>
        <taxon>Pterygota</taxon>
        <taxon>Neoptera</taxon>
        <taxon>Endopterygota</taxon>
        <taxon>Hymenoptera</taxon>
        <taxon>Apocrita</taxon>
        <taxon>Aculeata</taxon>
        <taxon>Apoidea</taxon>
        <taxon>Anthophila</taxon>
        <taxon>Halictidae</taxon>
        <taxon>Rophitinae</taxon>
        <taxon>Dufourea</taxon>
    </lineage>
</organism>
<gene>
    <name evidence="1" type="ORF">WN55_00756</name>
</gene>
<accession>A0A154PB46</accession>
<reference evidence="1 2" key="1">
    <citation type="submission" date="2015-07" db="EMBL/GenBank/DDBJ databases">
        <title>The genome of Dufourea novaeangliae.</title>
        <authorList>
            <person name="Pan H."/>
            <person name="Kapheim K."/>
        </authorList>
    </citation>
    <scope>NUCLEOTIDE SEQUENCE [LARGE SCALE GENOMIC DNA]</scope>
    <source>
        <strain evidence="1">0120121106</strain>
        <tissue evidence="1">Whole body</tissue>
    </source>
</reference>
<proteinExistence type="predicted"/>
<evidence type="ECO:0000313" key="1">
    <source>
        <dbReference type="EMBL" id="KZC09156.1"/>
    </source>
</evidence>
<dbReference type="EMBL" id="KQ434867">
    <property type="protein sequence ID" value="KZC09156.1"/>
    <property type="molecule type" value="Genomic_DNA"/>
</dbReference>
<keyword evidence="2" id="KW-1185">Reference proteome</keyword>
<dbReference type="Proteomes" id="UP000076502">
    <property type="component" value="Unassembled WGS sequence"/>
</dbReference>
<protein>
    <submittedName>
        <fullName evidence="1">Uncharacterized protein</fullName>
    </submittedName>
</protein>